<evidence type="ECO:0000256" key="4">
    <source>
        <dbReference type="ARBA" id="ARBA00022840"/>
    </source>
</evidence>
<dbReference type="Proteomes" id="UP000183758">
    <property type="component" value="Unassembled WGS sequence"/>
</dbReference>
<accession>A0A1J5HYC8</accession>
<dbReference type="InterPro" id="IPR001057">
    <property type="entry name" value="Glu/AcGlu_kinase"/>
</dbReference>
<evidence type="ECO:0000256" key="3">
    <source>
        <dbReference type="ARBA" id="ARBA00022777"/>
    </source>
</evidence>
<name>A0A1J5HYC8_9BACT</name>
<dbReference type="GO" id="GO:0005829">
    <property type="term" value="C:cytosol"/>
    <property type="evidence" value="ECO:0007669"/>
    <property type="project" value="TreeGrafter"/>
</dbReference>
<keyword evidence="2" id="KW-0547">Nucleotide-binding</keyword>
<feature type="domain" description="Aspartate/glutamate/uridylate kinase" evidence="5">
    <location>
        <begin position="8"/>
        <end position="166"/>
    </location>
</feature>
<keyword evidence="3" id="KW-0418">Kinase</keyword>
<gene>
    <name evidence="6" type="ORF">AUK04_02895</name>
</gene>
<dbReference type="Pfam" id="PF00696">
    <property type="entry name" value="AA_kinase"/>
    <property type="match status" value="1"/>
</dbReference>
<evidence type="ECO:0000313" key="6">
    <source>
        <dbReference type="EMBL" id="OIP83944.1"/>
    </source>
</evidence>
<evidence type="ECO:0000313" key="7">
    <source>
        <dbReference type="Proteomes" id="UP000183758"/>
    </source>
</evidence>
<dbReference type="InterPro" id="IPR036393">
    <property type="entry name" value="AceGlu_kinase-like_sf"/>
</dbReference>
<dbReference type="GO" id="GO:0005524">
    <property type="term" value="F:ATP binding"/>
    <property type="evidence" value="ECO:0007669"/>
    <property type="project" value="UniProtKB-KW"/>
</dbReference>
<dbReference type="EMBL" id="MNZM01000070">
    <property type="protein sequence ID" value="OIP83944.1"/>
    <property type="molecule type" value="Genomic_DNA"/>
</dbReference>
<proteinExistence type="predicted"/>
<dbReference type="PANTHER" id="PTHR43654:SF1">
    <property type="entry name" value="ISOPENTENYL PHOSPHATE KINASE"/>
    <property type="match status" value="1"/>
</dbReference>
<dbReference type="PRINTS" id="PR00474">
    <property type="entry name" value="GLU5KINASE"/>
</dbReference>
<keyword evidence="4" id="KW-0067">ATP-binding</keyword>
<protein>
    <recommendedName>
        <fullName evidence="5">Aspartate/glutamate/uridylate kinase domain-containing protein</fullName>
    </recommendedName>
</protein>
<dbReference type="Gene3D" id="3.40.1160.10">
    <property type="entry name" value="Acetylglutamate kinase-like"/>
    <property type="match status" value="1"/>
</dbReference>
<organism evidence="6 7">
    <name type="scientific">Candidatus Roizmanbacteria bacterium CG2_30_33_16</name>
    <dbReference type="NCBI Taxonomy" id="1805340"/>
    <lineage>
        <taxon>Bacteria</taxon>
        <taxon>Candidatus Roizmaniibacteriota</taxon>
    </lineage>
</organism>
<keyword evidence="1" id="KW-0808">Transferase</keyword>
<sequence length="208" mass="22766">MSKNMENTYVVKIGSSVLLTRRNKLDEYRIAQIAQQIASLMEAGIGVVLVISGAVACGSNFVDLKKSDKVLRQEAAGIGQVLLTSTFNTIFKNNNLQIAQILLTKKDIESENLFEVLNNYLKAGYVPFINENDVVDLNSFSGNDFLGAEIATLLKTKEFFILSTMKGSSYGIGGGEAKQQVTYHLGKIGIKTRLLNGKVKNILLNTIL</sequence>
<reference evidence="6 7" key="1">
    <citation type="journal article" date="2016" name="Environ. Microbiol.">
        <title>Genomic resolution of a cold subsurface aquifer community provides metabolic insights for novel microbes adapted to high CO concentrations.</title>
        <authorList>
            <person name="Probst A.J."/>
            <person name="Castelle C.J."/>
            <person name="Singh A."/>
            <person name="Brown C.T."/>
            <person name="Anantharaman K."/>
            <person name="Sharon I."/>
            <person name="Hug L.A."/>
            <person name="Burstein D."/>
            <person name="Emerson J.B."/>
            <person name="Thomas B.C."/>
            <person name="Banfield J.F."/>
        </authorList>
    </citation>
    <scope>NUCLEOTIDE SEQUENCE [LARGE SCALE GENOMIC DNA]</scope>
    <source>
        <strain evidence="6">CG2_30_33_16</strain>
    </source>
</reference>
<comment type="caution">
    <text evidence="6">The sequence shown here is derived from an EMBL/GenBank/DDBJ whole genome shotgun (WGS) entry which is preliminary data.</text>
</comment>
<dbReference type="InterPro" id="IPR001048">
    <property type="entry name" value="Asp/Glu/Uridylate_kinase"/>
</dbReference>
<dbReference type="SUPFAM" id="SSF53633">
    <property type="entry name" value="Carbamate kinase-like"/>
    <property type="match status" value="1"/>
</dbReference>
<evidence type="ECO:0000256" key="2">
    <source>
        <dbReference type="ARBA" id="ARBA00022741"/>
    </source>
</evidence>
<dbReference type="AlphaFoldDB" id="A0A1J5HYC8"/>
<dbReference type="GO" id="GO:0004349">
    <property type="term" value="F:glutamate 5-kinase activity"/>
    <property type="evidence" value="ECO:0007669"/>
    <property type="project" value="TreeGrafter"/>
</dbReference>
<evidence type="ECO:0000259" key="5">
    <source>
        <dbReference type="Pfam" id="PF00696"/>
    </source>
</evidence>
<dbReference type="PANTHER" id="PTHR43654">
    <property type="entry name" value="GLUTAMATE 5-KINASE"/>
    <property type="match status" value="1"/>
</dbReference>
<evidence type="ECO:0000256" key="1">
    <source>
        <dbReference type="ARBA" id="ARBA00022679"/>
    </source>
</evidence>